<accession>A0A484K2N8</accession>
<keyword evidence="1" id="KW-0812">Transmembrane</keyword>
<feature type="transmembrane region" description="Helical" evidence="1">
    <location>
        <begin position="6"/>
        <end position="27"/>
    </location>
</feature>
<proteinExistence type="predicted"/>
<protein>
    <submittedName>
        <fullName evidence="2">Uncharacterized protein</fullName>
    </submittedName>
</protein>
<evidence type="ECO:0000313" key="3">
    <source>
        <dbReference type="Proteomes" id="UP000595140"/>
    </source>
</evidence>
<dbReference type="AlphaFoldDB" id="A0A484K2N8"/>
<dbReference type="EMBL" id="OOIL02000104">
    <property type="protein sequence ID" value="VFQ60111.1"/>
    <property type="molecule type" value="Genomic_DNA"/>
</dbReference>
<evidence type="ECO:0000313" key="2">
    <source>
        <dbReference type="EMBL" id="VFQ60111.1"/>
    </source>
</evidence>
<reference evidence="2 3" key="1">
    <citation type="submission" date="2018-04" db="EMBL/GenBank/DDBJ databases">
        <authorList>
            <person name="Vogel A."/>
        </authorList>
    </citation>
    <scope>NUCLEOTIDE SEQUENCE [LARGE SCALE GENOMIC DNA]</scope>
</reference>
<sequence>MTAMVAVIVAANVMVSVDLYYYSLFFIDLHHHPFLFVFILDLFHNSCDGGTCDSVGADHDGGDANGGVAGGDKKIDGGGKGWANGGAGG</sequence>
<evidence type="ECO:0000256" key="1">
    <source>
        <dbReference type="SAM" id="Phobius"/>
    </source>
</evidence>
<gene>
    <name evidence="2" type="ORF">CCAM_LOCUS1887</name>
</gene>
<keyword evidence="1" id="KW-0472">Membrane</keyword>
<dbReference type="Proteomes" id="UP000595140">
    <property type="component" value="Unassembled WGS sequence"/>
</dbReference>
<keyword evidence="3" id="KW-1185">Reference proteome</keyword>
<organism evidence="2 3">
    <name type="scientific">Cuscuta campestris</name>
    <dbReference type="NCBI Taxonomy" id="132261"/>
    <lineage>
        <taxon>Eukaryota</taxon>
        <taxon>Viridiplantae</taxon>
        <taxon>Streptophyta</taxon>
        <taxon>Embryophyta</taxon>
        <taxon>Tracheophyta</taxon>
        <taxon>Spermatophyta</taxon>
        <taxon>Magnoliopsida</taxon>
        <taxon>eudicotyledons</taxon>
        <taxon>Gunneridae</taxon>
        <taxon>Pentapetalae</taxon>
        <taxon>asterids</taxon>
        <taxon>lamiids</taxon>
        <taxon>Solanales</taxon>
        <taxon>Convolvulaceae</taxon>
        <taxon>Cuscuteae</taxon>
        <taxon>Cuscuta</taxon>
        <taxon>Cuscuta subgen. Grammica</taxon>
        <taxon>Cuscuta sect. Cleistogrammica</taxon>
    </lineage>
</organism>
<name>A0A484K2N8_9ASTE</name>
<keyword evidence="1" id="KW-1133">Transmembrane helix</keyword>